<dbReference type="InterPro" id="IPR036188">
    <property type="entry name" value="FAD/NAD-bd_sf"/>
</dbReference>
<reference evidence="3 4" key="1">
    <citation type="submission" date="2016-10" db="EMBL/GenBank/DDBJ databases">
        <title>Draft Genome sequence of Roseomonas sp. strain M3.</title>
        <authorList>
            <person name="Subhash Y."/>
            <person name="Lee S."/>
        </authorList>
    </citation>
    <scope>NUCLEOTIDE SEQUENCE [LARGE SCALE GENOMIC DNA]</scope>
    <source>
        <strain evidence="3 4">M3</strain>
    </source>
</reference>
<dbReference type="SUPFAM" id="SSF51905">
    <property type="entry name" value="FAD/NAD(P)-binding domain"/>
    <property type="match status" value="1"/>
</dbReference>
<dbReference type="Proteomes" id="UP000188879">
    <property type="component" value="Unassembled WGS sequence"/>
</dbReference>
<dbReference type="EMBL" id="MLCO01000001">
    <property type="protein sequence ID" value="ONG59137.1"/>
    <property type="molecule type" value="Genomic_DNA"/>
</dbReference>
<dbReference type="PRINTS" id="PR00420">
    <property type="entry name" value="RNGMNOXGNASE"/>
</dbReference>
<dbReference type="InterPro" id="IPR050703">
    <property type="entry name" value="Flavin_MAO"/>
</dbReference>
<gene>
    <name evidence="3" type="ORF">BKE38_00215</name>
</gene>
<dbReference type="AlphaFoldDB" id="A0A1V2H8K4"/>
<evidence type="ECO:0000313" key="3">
    <source>
        <dbReference type="EMBL" id="ONG59137.1"/>
    </source>
</evidence>
<dbReference type="InterPro" id="IPR002937">
    <property type="entry name" value="Amino_oxidase"/>
</dbReference>
<organism evidence="3 4">
    <name type="scientific">Teichococcus deserti</name>
    <dbReference type="NCBI Taxonomy" id="1817963"/>
    <lineage>
        <taxon>Bacteria</taxon>
        <taxon>Pseudomonadati</taxon>
        <taxon>Pseudomonadota</taxon>
        <taxon>Alphaproteobacteria</taxon>
        <taxon>Acetobacterales</taxon>
        <taxon>Roseomonadaceae</taxon>
        <taxon>Roseomonas</taxon>
    </lineage>
</organism>
<dbReference type="Pfam" id="PF13450">
    <property type="entry name" value="NAD_binding_8"/>
    <property type="match status" value="1"/>
</dbReference>
<protein>
    <submittedName>
        <fullName evidence="3">Amine oxidase</fullName>
    </submittedName>
</protein>
<dbReference type="SUPFAM" id="SSF54373">
    <property type="entry name" value="FAD-linked reductases, C-terminal domain"/>
    <property type="match status" value="1"/>
</dbReference>
<dbReference type="OrthoDB" id="9790035at2"/>
<comment type="caution">
    <text evidence="3">The sequence shown here is derived from an EMBL/GenBank/DDBJ whole genome shotgun (WGS) entry which is preliminary data.</text>
</comment>
<dbReference type="GO" id="GO:0016491">
    <property type="term" value="F:oxidoreductase activity"/>
    <property type="evidence" value="ECO:0007669"/>
    <property type="project" value="InterPro"/>
</dbReference>
<dbReference type="PANTHER" id="PTHR43563:SF14">
    <property type="entry name" value="AMINE OXIDASE"/>
    <property type="match status" value="1"/>
</dbReference>
<proteinExistence type="inferred from homology"/>
<dbReference type="PANTHER" id="PTHR43563">
    <property type="entry name" value="AMINE OXIDASE"/>
    <property type="match status" value="1"/>
</dbReference>
<dbReference type="Gene3D" id="3.50.50.60">
    <property type="entry name" value="FAD/NAD(P)-binding domain"/>
    <property type="match status" value="2"/>
</dbReference>
<name>A0A1V2H8K4_9PROT</name>
<evidence type="ECO:0000259" key="2">
    <source>
        <dbReference type="Pfam" id="PF01593"/>
    </source>
</evidence>
<feature type="domain" description="Amine oxidase" evidence="2">
    <location>
        <begin position="109"/>
        <end position="360"/>
    </location>
</feature>
<evidence type="ECO:0000313" key="4">
    <source>
        <dbReference type="Proteomes" id="UP000188879"/>
    </source>
</evidence>
<comment type="similarity">
    <text evidence="1">Belongs to the flavin monoamine oxidase family.</text>
</comment>
<dbReference type="Gene3D" id="3.90.660.10">
    <property type="match status" value="1"/>
</dbReference>
<keyword evidence="4" id="KW-1185">Reference proteome</keyword>
<sequence length="385" mass="40244">MSLPVLIVGGGLAGLTAAHLLHRAGNDVLLLEARERLGGRILSADAAGQVSEDGFDLGPSWFWPDMQPAMGNLIAQLGLSAFPQHDEGDVLVERNTQAAPQRYPGMRQMPRSMRLAGGTGAVVAALASTLPQDTLRTGARVTHLALEGTDVEVTFSAGNGSPGKVKARHVLMAVPPRLLQASVTFRPALDAATSRRWRTAPTWMAPHAKFVAIYDRAFWRAGGLSGMAQSMVGPLADIHDATTATGKAALFGFLGVPAARRTAVGREAIIAASVQQLARLFGPEAGVPRATLLKDWAFDPLTATPDDQAPGGHPMPATEPWVTGEWQGRIWMAGSEASHTEPGYLAGAVEAGGRTARDVIDRLAGARAGQRASVGAAADTGGMEP</sequence>
<accession>A0A1V2H8K4</accession>
<dbReference type="Pfam" id="PF01593">
    <property type="entry name" value="Amino_oxidase"/>
    <property type="match status" value="1"/>
</dbReference>
<evidence type="ECO:0000256" key="1">
    <source>
        <dbReference type="ARBA" id="ARBA00005995"/>
    </source>
</evidence>